<dbReference type="InterPro" id="IPR043712">
    <property type="entry name" value="DUF5652"/>
</dbReference>
<accession>A0A2H0WZP4</accession>
<keyword evidence="1" id="KW-0472">Membrane</keyword>
<sequence length="93" mass="10786">MNNWSYFNNWDSMMSWGGRPWMGAGFGLLAIWSLVWQGIALWKAARNDDRYWFLTLLLLHTAGILDILYLFVFAKNKIVIVSEPKSAKKSSKK</sequence>
<keyword evidence="1" id="KW-1133">Transmembrane helix</keyword>
<keyword evidence="1" id="KW-0812">Transmembrane</keyword>
<gene>
    <name evidence="3" type="ORF">COT54_00960</name>
</gene>
<comment type="caution">
    <text evidence="3">The sequence shown here is derived from an EMBL/GenBank/DDBJ whole genome shotgun (WGS) entry which is preliminary data.</text>
</comment>
<dbReference type="Proteomes" id="UP000229574">
    <property type="component" value="Unassembled WGS sequence"/>
</dbReference>
<protein>
    <recommendedName>
        <fullName evidence="2">DUF5652 domain-containing protein</fullName>
    </recommendedName>
</protein>
<feature type="domain" description="DUF5652" evidence="2">
    <location>
        <begin position="26"/>
        <end position="77"/>
    </location>
</feature>
<proteinExistence type="predicted"/>
<dbReference type="Pfam" id="PF18893">
    <property type="entry name" value="DUF5652"/>
    <property type="match status" value="1"/>
</dbReference>
<dbReference type="EMBL" id="PEYY01000039">
    <property type="protein sequence ID" value="PIS18130.1"/>
    <property type="molecule type" value="Genomic_DNA"/>
</dbReference>
<evidence type="ECO:0000313" key="4">
    <source>
        <dbReference type="Proteomes" id="UP000229574"/>
    </source>
</evidence>
<evidence type="ECO:0000313" key="3">
    <source>
        <dbReference type="EMBL" id="PIS18130.1"/>
    </source>
</evidence>
<feature type="transmembrane region" description="Helical" evidence="1">
    <location>
        <begin position="20"/>
        <end position="39"/>
    </location>
</feature>
<name>A0A2H0WZP4_9BACT</name>
<evidence type="ECO:0000256" key="1">
    <source>
        <dbReference type="SAM" id="Phobius"/>
    </source>
</evidence>
<organism evidence="3 4">
    <name type="scientific">Candidatus Collierbacteria bacterium CG09_land_8_20_14_0_10_46_12</name>
    <dbReference type="NCBI Taxonomy" id="1974533"/>
    <lineage>
        <taxon>Bacteria</taxon>
        <taxon>Candidatus Collieribacteriota</taxon>
    </lineage>
</organism>
<evidence type="ECO:0000259" key="2">
    <source>
        <dbReference type="Pfam" id="PF18893"/>
    </source>
</evidence>
<dbReference type="AlphaFoldDB" id="A0A2H0WZP4"/>
<feature type="transmembrane region" description="Helical" evidence="1">
    <location>
        <begin position="51"/>
        <end position="74"/>
    </location>
</feature>
<reference evidence="4" key="1">
    <citation type="submission" date="2017-09" db="EMBL/GenBank/DDBJ databases">
        <title>Depth-based differentiation of microbial function through sediment-hosted aquifers and enrichment of novel symbionts in the deep terrestrial subsurface.</title>
        <authorList>
            <person name="Probst A.J."/>
            <person name="Ladd B."/>
            <person name="Jarett J.K."/>
            <person name="Geller-Mcgrath D.E."/>
            <person name="Sieber C.M.K."/>
            <person name="Emerson J.B."/>
            <person name="Anantharaman K."/>
            <person name="Thomas B.C."/>
            <person name="Malmstrom R."/>
            <person name="Stieglmeier M."/>
            <person name="Klingl A."/>
            <person name="Woyke T."/>
            <person name="Ryan C.M."/>
            <person name="Banfield J.F."/>
        </authorList>
    </citation>
    <scope>NUCLEOTIDE SEQUENCE [LARGE SCALE GENOMIC DNA]</scope>
</reference>